<reference evidence="2" key="1">
    <citation type="submission" date="2020-11" db="EMBL/GenBank/DDBJ databases">
        <title>Carbohydrate-dependent, anaerobic sulfur respiration: A novel catabolism in halophilic archaea.</title>
        <authorList>
            <person name="Sorokin D.Y."/>
            <person name="Messina E."/>
            <person name="Smedile F."/>
            <person name="La Cono V."/>
            <person name="Hallsworth J.E."/>
            <person name="Yakimov M.M."/>
        </authorList>
    </citation>
    <scope>NUCLEOTIDE SEQUENCE</scope>
    <source>
        <strain evidence="2">HSR12-1</strain>
    </source>
</reference>
<dbReference type="RefSeq" id="WP_229114745.1">
    <property type="nucleotide sequence ID" value="NZ_CP064787.1"/>
</dbReference>
<protein>
    <submittedName>
        <fullName evidence="2">PIN domain</fullName>
    </submittedName>
</protein>
<sequence length="121" mass="13758">MTVSFLADEHVPSVFVTSVRSNGYPVRTATAEFGEGTNDRDLLEYCAANDHIFITNDKKDFTSEFSNAVDHAGIVIYTDPVFLREAPADAVRLIERILEFYSPEELAGERVWLDQWRDLLE</sequence>
<dbReference type="AlphaFoldDB" id="A0A897MXV0"/>
<evidence type="ECO:0000259" key="1">
    <source>
        <dbReference type="Pfam" id="PF18480"/>
    </source>
</evidence>
<gene>
    <name evidence="2" type="ORF">HSR121_0737</name>
</gene>
<dbReference type="Pfam" id="PF18480">
    <property type="entry name" value="DUF5615"/>
    <property type="match status" value="1"/>
</dbReference>
<evidence type="ECO:0000313" key="2">
    <source>
        <dbReference type="EMBL" id="QSG05091.1"/>
    </source>
</evidence>
<accession>A0A897MXV0</accession>
<evidence type="ECO:0000313" key="3">
    <source>
        <dbReference type="Proteomes" id="UP000663525"/>
    </source>
</evidence>
<dbReference type="Proteomes" id="UP000663525">
    <property type="component" value="Chromosome"/>
</dbReference>
<dbReference type="InterPro" id="IPR041049">
    <property type="entry name" value="DUF5615"/>
</dbReference>
<proteinExistence type="predicted"/>
<dbReference type="GeneID" id="68854377"/>
<name>A0A897MXV0_9EURY</name>
<organism evidence="2 3">
    <name type="scientific">Halapricum desulfuricans</name>
    <dbReference type="NCBI Taxonomy" id="2841257"/>
    <lineage>
        <taxon>Archaea</taxon>
        <taxon>Methanobacteriati</taxon>
        <taxon>Methanobacteriota</taxon>
        <taxon>Stenosarchaea group</taxon>
        <taxon>Halobacteria</taxon>
        <taxon>Halobacteriales</taxon>
        <taxon>Haloarculaceae</taxon>
        <taxon>Halapricum</taxon>
    </lineage>
</organism>
<feature type="domain" description="DUF5615" evidence="1">
    <location>
        <begin position="5"/>
        <end position="99"/>
    </location>
</feature>
<dbReference type="EMBL" id="CP064787">
    <property type="protein sequence ID" value="QSG05091.1"/>
    <property type="molecule type" value="Genomic_DNA"/>
</dbReference>